<dbReference type="GeneID" id="62209326"/>
<reference evidence="2" key="1">
    <citation type="submission" date="2020-01" db="EMBL/GenBank/DDBJ databases">
        <authorList>
            <person name="Feng Z.H.Z."/>
        </authorList>
    </citation>
    <scope>NUCLEOTIDE SEQUENCE</scope>
    <source>
        <strain evidence="2">CBS107.38</strain>
    </source>
</reference>
<organism evidence="2 3">
    <name type="scientific">Alternaria burnsii</name>
    <dbReference type="NCBI Taxonomy" id="1187904"/>
    <lineage>
        <taxon>Eukaryota</taxon>
        <taxon>Fungi</taxon>
        <taxon>Dikarya</taxon>
        <taxon>Ascomycota</taxon>
        <taxon>Pezizomycotina</taxon>
        <taxon>Dothideomycetes</taxon>
        <taxon>Pleosporomycetidae</taxon>
        <taxon>Pleosporales</taxon>
        <taxon>Pleosporineae</taxon>
        <taxon>Pleosporaceae</taxon>
        <taxon>Alternaria</taxon>
        <taxon>Alternaria sect. Alternaria</taxon>
    </lineage>
</organism>
<comment type="caution">
    <text evidence="2">The sequence shown here is derived from an EMBL/GenBank/DDBJ whole genome shotgun (WGS) entry which is preliminary data.</text>
</comment>
<protein>
    <submittedName>
        <fullName evidence="2">Nad-binding protein</fullName>
    </submittedName>
</protein>
<dbReference type="GO" id="GO:0004764">
    <property type="term" value="F:shikimate 3-dehydrogenase (NADP+) activity"/>
    <property type="evidence" value="ECO:0007669"/>
    <property type="project" value="InterPro"/>
</dbReference>
<dbReference type="EMBL" id="JAAABM010000028">
    <property type="protein sequence ID" value="KAF7670808.1"/>
    <property type="molecule type" value="Genomic_DNA"/>
</dbReference>
<dbReference type="InterPro" id="IPR022893">
    <property type="entry name" value="Shikimate_DH_fam"/>
</dbReference>
<dbReference type="InterPro" id="IPR046346">
    <property type="entry name" value="Aminoacid_DH-like_N_sf"/>
</dbReference>
<dbReference type="AlphaFoldDB" id="A0A8H7ASQ5"/>
<evidence type="ECO:0000259" key="1">
    <source>
        <dbReference type="Pfam" id="PF08501"/>
    </source>
</evidence>
<dbReference type="SUPFAM" id="SSF53223">
    <property type="entry name" value="Aminoacid dehydrogenase-like, N-terminal domain"/>
    <property type="match status" value="1"/>
</dbReference>
<dbReference type="GO" id="GO:0009423">
    <property type="term" value="P:chorismate biosynthetic process"/>
    <property type="evidence" value="ECO:0007669"/>
    <property type="project" value="TreeGrafter"/>
</dbReference>
<evidence type="ECO:0000313" key="3">
    <source>
        <dbReference type="Proteomes" id="UP000596902"/>
    </source>
</evidence>
<evidence type="ECO:0000313" key="2">
    <source>
        <dbReference type="EMBL" id="KAF7670808.1"/>
    </source>
</evidence>
<keyword evidence="3" id="KW-1185">Reference proteome</keyword>
<sequence>MSTEPSIPEVSQTERHGYLFGHPIAHSMSPLLHKTVYDNLGLNWAQYPLESRDMSLFLQLIKHPHFYGASVTMPHKVAILKHLDGLTEEGQDVGAVNTLFIQEDASGNRLYMGTNTDVIGIRDAFAYNVEPTKFENRPALVIGGGGAARSAVYALRKWMKASAIYLVSFILQKIQGLKMMLIVNSQVNRDPSEVEAVISECTSRGYGDSLVHVSTVAQAQSIEGVGAIVACVPNFTPVTPAETEARQVLECFLAKPHKGALLEMCYHPTTWTEIAEVGKQNDWQIVLGTEALIYQGLEQDRYWTGKAVAELPVEKVQEAIARKLSEARL</sequence>
<reference evidence="2" key="2">
    <citation type="submission" date="2020-08" db="EMBL/GenBank/DDBJ databases">
        <title>Draft Genome Sequence of Cumin Blight Pathogen Alternaria burnsii.</title>
        <authorList>
            <person name="Feng Z."/>
        </authorList>
    </citation>
    <scope>NUCLEOTIDE SEQUENCE</scope>
    <source>
        <strain evidence="2">CBS107.38</strain>
    </source>
</reference>
<dbReference type="Gene3D" id="3.40.50.720">
    <property type="entry name" value="NAD(P)-binding Rossmann-like Domain"/>
    <property type="match status" value="1"/>
</dbReference>
<dbReference type="Gene3D" id="3.40.50.10860">
    <property type="entry name" value="Leucine Dehydrogenase, chain A, domain 1"/>
    <property type="match status" value="1"/>
</dbReference>
<dbReference type="GO" id="GO:0019632">
    <property type="term" value="P:shikimate metabolic process"/>
    <property type="evidence" value="ECO:0007669"/>
    <property type="project" value="TreeGrafter"/>
</dbReference>
<dbReference type="InterPro" id="IPR013708">
    <property type="entry name" value="Shikimate_DH-bd_N"/>
</dbReference>
<dbReference type="PANTHER" id="PTHR21089">
    <property type="entry name" value="SHIKIMATE DEHYDROGENASE"/>
    <property type="match status" value="1"/>
</dbReference>
<feature type="domain" description="Shikimate dehydrogenase substrate binding N-terminal" evidence="1">
    <location>
        <begin position="19"/>
        <end position="99"/>
    </location>
</feature>
<dbReference type="Proteomes" id="UP000596902">
    <property type="component" value="Unassembled WGS sequence"/>
</dbReference>
<dbReference type="SUPFAM" id="SSF51735">
    <property type="entry name" value="NAD(P)-binding Rossmann-fold domains"/>
    <property type="match status" value="1"/>
</dbReference>
<name>A0A8H7ASQ5_9PLEO</name>
<dbReference type="InterPro" id="IPR036291">
    <property type="entry name" value="NAD(P)-bd_dom_sf"/>
</dbReference>
<gene>
    <name evidence="2" type="ORF">GT037_011101</name>
</gene>
<proteinExistence type="predicted"/>
<accession>A0A8H7ASQ5</accession>
<dbReference type="Pfam" id="PF08501">
    <property type="entry name" value="Shikimate_dh_N"/>
    <property type="match status" value="1"/>
</dbReference>
<dbReference type="RefSeq" id="XP_038781194.1">
    <property type="nucleotide sequence ID" value="XM_038936148.1"/>
</dbReference>
<dbReference type="PANTHER" id="PTHR21089:SF1">
    <property type="entry name" value="BIFUNCTIONAL 3-DEHYDROQUINATE DEHYDRATASE_SHIKIMATE DEHYDROGENASE, CHLOROPLASTIC"/>
    <property type="match status" value="1"/>
</dbReference>